<dbReference type="Proteomes" id="UP000551499">
    <property type="component" value="Unassembled WGS sequence"/>
</dbReference>
<proteinExistence type="predicted"/>
<reference evidence="1 2" key="1">
    <citation type="submission" date="2020-07" db="EMBL/GenBank/DDBJ databases">
        <title>Genomes of two Microcystis aeruginosa (Cyanobacteria) strains from Florida (USA) with disparate toxicogenic potential.</title>
        <authorList>
            <person name="Lefler F.W."/>
            <person name="Barbosa M."/>
            <person name="Berthold D.E."/>
            <person name="Laughinghouse H.D. IV."/>
        </authorList>
    </citation>
    <scope>NUCLEOTIDE SEQUENCE [LARGE SCALE GENOMIC DNA]</scope>
    <source>
        <strain evidence="1 2">BLCCF108</strain>
    </source>
</reference>
<dbReference type="AlphaFoldDB" id="A0A841UQF8"/>
<sequence length="51" mass="5859">MILDKFLNLQGTCIQGYRHLENIGIVFQIESKNKKAICPRCGLESDKLHQN</sequence>
<organism evidence="1 2">
    <name type="scientific">Microcystis aeruginosa BLCC-F108</name>
    <dbReference type="NCBI Taxonomy" id="2755317"/>
    <lineage>
        <taxon>Bacteria</taxon>
        <taxon>Bacillati</taxon>
        <taxon>Cyanobacteriota</taxon>
        <taxon>Cyanophyceae</taxon>
        <taxon>Oscillatoriophycideae</taxon>
        <taxon>Chroococcales</taxon>
        <taxon>Microcystaceae</taxon>
        <taxon>Microcystis</taxon>
    </lineage>
</organism>
<evidence type="ECO:0000313" key="1">
    <source>
        <dbReference type="EMBL" id="MBC1192448.1"/>
    </source>
</evidence>
<dbReference type="EMBL" id="JACEGB010000326">
    <property type="protein sequence ID" value="MBC1192448.1"/>
    <property type="molecule type" value="Genomic_DNA"/>
</dbReference>
<accession>A0A841UQF8</accession>
<evidence type="ECO:0000313" key="2">
    <source>
        <dbReference type="Proteomes" id="UP000551499"/>
    </source>
</evidence>
<comment type="caution">
    <text evidence="1">The sequence shown here is derived from an EMBL/GenBank/DDBJ whole genome shotgun (WGS) entry which is preliminary data.</text>
</comment>
<name>A0A841UQF8_MICAE</name>
<protein>
    <submittedName>
        <fullName evidence="1">ISL3 family transposase</fullName>
    </submittedName>
</protein>
<gene>
    <name evidence="1" type="ORF">H0902_17215</name>
</gene>
<feature type="non-terminal residue" evidence="1">
    <location>
        <position position="51"/>
    </location>
</feature>